<organism evidence="3 4">
    <name type="scientific">Streptomyces albus (strain ATCC 21838 / DSM 41398 / FERM P-419 / JCM 4703 / NBRC 107858)</name>
    <dbReference type="NCBI Taxonomy" id="1081613"/>
    <lineage>
        <taxon>Bacteria</taxon>
        <taxon>Bacillati</taxon>
        <taxon>Actinomycetota</taxon>
        <taxon>Actinomycetes</taxon>
        <taxon>Kitasatosporales</taxon>
        <taxon>Streptomycetaceae</taxon>
        <taxon>Streptomyces</taxon>
    </lineage>
</organism>
<evidence type="ECO:0000256" key="1">
    <source>
        <dbReference type="SAM" id="MobiDB-lite"/>
    </source>
</evidence>
<feature type="transmembrane region" description="Helical" evidence="2">
    <location>
        <begin position="92"/>
        <end position="111"/>
    </location>
</feature>
<dbReference type="PANTHER" id="PTHR48125:SF12">
    <property type="entry name" value="AT HOOK TRANSCRIPTION FACTOR FAMILY-RELATED"/>
    <property type="match status" value="1"/>
</dbReference>
<protein>
    <submittedName>
        <fullName evidence="3">ATP/GTP-binding protein</fullName>
    </submittedName>
</protein>
<feature type="transmembrane region" description="Helical" evidence="2">
    <location>
        <begin position="146"/>
        <end position="166"/>
    </location>
</feature>
<dbReference type="EMBL" id="CP010519">
    <property type="protein sequence ID" value="AJE81963.1"/>
    <property type="molecule type" value="Genomic_DNA"/>
</dbReference>
<evidence type="ECO:0000313" key="3">
    <source>
        <dbReference type="EMBL" id="AJE81963.1"/>
    </source>
</evidence>
<evidence type="ECO:0000256" key="2">
    <source>
        <dbReference type="SAM" id="Phobius"/>
    </source>
</evidence>
<keyword evidence="2" id="KW-0812">Transmembrane</keyword>
<reference evidence="3 4" key="1">
    <citation type="submission" date="2015-01" db="EMBL/GenBank/DDBJ databases">
        <title>Enhanced salinomycin production by adjusting the supply of polyketide extender units in Streptomyce albus DSM 41398.</title>
        <authorList>
            <person name="Lu C."/>
        </authorList>
    </citation>
    <scope>NUCLEOTIDE SEQUENCE [LARGE SCALE GENOMIC DNA]</scope>
    <source>
        <strain evidence="4">ATCC 21838 / DSM 41398 / FERM P-419 / JCM 4703 / NBRC 107858</strain>
    </source>
</reference>
<feature type="compositionally biased region" description="Basic and acidic residues" evidence="1">
    <location>
        <begin position="55"/>
        <end position="64"/>
    </location>
</feature>
<keyword evidence="4" id="KW-1185">Reference proteome</keyword>
<name>A0A0B5EIB8_STRA4</name>
<dbReference type="PANTHER" id="PTHR48125">
    <property type="entry name" value="LP07818P1"/>
    <property type="match status" value="1"/>
</dbReference>
<dbReference type="Proteomes" id="UP000031523">
    <property type="component" value="Chromosome"/>
</dbReference>
<gene>
    <name evidence="3" type="ORF">SLNWT_1587</name>
</gene>
<keyword evidence="2" id="KW-1133">Transmembrane helix</keyword>
<dbReference type="KEGG" id="sals:SLNWT_1587"/>
<evidence type="ECO:0000313" key="4">
    <source>
        <dbReference type="Proteomes" id="UP000031523"/>
    </source>
</evidence>
<proteinExistence type="predicted"/>
<feature type="region of interest" description="Disordered" evidence="1">
    <location>
        <begin position="1"/>
        <end position="73"/>
    </location>
</feature>
<accession>A0A0B5EIB8</accession>
<feature type="transmembrane region" description="Helical" evidence="2">
    <location>
        <begin position="228"/>
        <end position="246"/>
    </location>
</feature>
<dbReference type="InterPro" id="IPR027417">
    <property type="entry name" value="P-loop_NTPase"/>
</dbReference>
<keyword evidence="2" id="KW-0472">Membrane</keyword>
<feature type="compositionally biased region" description="Pro residues" evidence="1">
    <location>
        <begin position="18"/>
        <end position="47"/>
    </location>
</feature>
<dbReference type="AlphaFoldDB" id="A0A0B5EIB8"/>
<sequence length="798" mass="84333">MHTDGSDGTQDARGIQPHPVPRPAGPPPSAPPAPAAPPPPAAPPVPGQAPGTRGGTREWLDAPRPDAAPGLWRQGYVRPAPEAEERSGFSRALLISMLISFLSGALLWSLWQDGDIPYQFALLRVFTPNDWFHSGTTAPVGLDGSYALDVYSGAVFALLVFGFGRIGNWRAALRFFVEERPQPGRALASALLATGLLLLVWNYEIPLVYPVLSLLSLVFGEEMFRSQFFTYSVYTLITLAVLWPFMKLGDWPGLVRTLAARGGQPGAAPLAAGPPAVAAAEWPELREAGQREAAELLAAELRAGRMNDVDCARIRRAWDTARRDPARVKEFADTVLREGAAAFTHPSGDRDVPGRSARHDLLTGQVRLGACVDDDRNEAQSRGAGAALDPTVLGTSLLAVGPPGAGKTRHLVRPVVEALTLQALTGGCAVIAVGAAGVPLGPDEAFDVVVKPGNPASAHDLDLYAGTADPDEAAAFLAEGLVGDLESVDTRRAATALAQLLGPYRAVHGHFPAVPELCELLQGLPGALDPLREALAAAGQQAMLRELEARSRQAGGATDPAPALADRLGLLDRPAFADFFATGGGGGPLSLRAVARHPLRVRIELPGRPHEEAARLLARLVLAQFLAVTADRAAPGHFACLVLDDAGQTLSRDTVGALHRLRAAHAGVVLALRSMSEVPESLHGPLHGAVGCRAAFSGVTTWDGRGFAAAWGTKWVETREVAKHTVFADQPLTRALHALRRLATGKEVTTDAVTVRQVERDHWSASELAQEVPPGHAVLSVTTVDGTRADPLLVDLRS</sequence>
<feature type="transmembrane region" description="Helical" evidence="2">
    <location>
        <begin position="187"/>
        <end position="208"/>
    </location>
</feature>
<dbReference type="SUPFAM" id="SSF52540">
    <property type="entry name" value="P-loop containing nucleoside triphosphate hydrolases"/>
    <property type="match status" value="1"/>
</dbReference>